<dbReference type="AlphaFoldDB" id="A0A0C2GEQ5"/>
<proteinExistence type="predicted"/>
<organism evidence="2 3">
    <name type="scientific">Ancylostoma duodenale</name>
    <dbReference type="NCBI Taxonomy" id="51022"/>
    <lineage>
        <taxon>Eukaryota</taxon>
        <taxon>Metazoa</taxon>
        <taxon>Ecdysozoa</taxon>
        <taxon>Nematoda</taxon>
        <taxon>Chromadorea</taxon>
        <taxon>Rhabditida</taxon>
        <taxon>Rhabditina</taxon>
        <taxon>Rhabditomorpha</taxon>
        <taxon>Strongyloidea</taxon>
        <taxon>Ancylostomatidae</taxon>
        <taxon>Ancylostomatinae</taxon>
        <taxon>Ancylostoma</taxon>
    </lineage>
</organism>
<dbReference type="InterPro" id="IPR001283">
    <property type="entry name" value="CRISP-related"/>
</dbReference>
<sequence length="258" mass="28121">MQLLSASSAVNVETLVISCDVTSVRKFGSQPENWDCLLENQAQKVVDKCSKDEKAPDGLGMVLTQVKLDTCNAMPLFKQTVDGWWNVVENATVNSNNPLLNSPDLQSFATEYDCNLEKSAYTVAQNCADSESKTSDVDEVWHVFNGNSLDATNAANKAITAWFDEIKTGFMKQATGSQNQFLPALKIPMFAKMIWESHKKIGCAIVKCTSATKVVCHYSPADARLGNTIYAMGPTCNRCGYLGAKCSTDTLSPGLCMK</sequence>
<name>A0A0C2GEQ5_9BILA</name>
<dbReference type="Gene3D" id="3.40.33.10">
    <property type="entry name" value="CAP"/>
    <property type="match status" value="2"/>
</dbReference>
<keyword evidence="3" id="KW-1185">Reference proteome</keyword>
<evidence type="ECO:0000313" key="2">
    <source>
        <dbReference type="EMBL" id="KIH55601.1"/>
    </source>
</evidence>
<dbReference type="OrthoDB" id="5876828at2759"/>
<dbReference type="Pfam" id="PF00188">
    <property type="entry name" value="CAP"/>
    <property type="match status" value="1"/>
</dbReference>
<dbReference type="CDD" id="cd05380">
    <property type="entry name" value="CAP_euk"/>
    <property type="match status" value="1"/>
</dbReference>
<protein>
    <submittedName>
        <fullName evidence="2">SCP-like protein</fullName>
    </submittedName>
</protein>
<dbReference type="SMART" id="SM00198">
    <property type="entry name" value="SCP"/>
    <property type="match status" value="1"/>
</dbReference>
<dbReference type="Proteomes" id="UP000054047">
    <property type="component" value="Unassembled WGS sequence"/>
</dbReference>
<dbReference type="PANTHER" id="PTHR10334">
    <property type="entry name" value="CYSTEINE-RICH SECRETORY PROTEIN-RELATED"/>
    <property type="match status" value="1"/>
</dbReference>
<dbReference type="InterPro" id="IPR014044">
    <property type="entry name" value="CAP_dom"/>
</dbReference>
<gene>
    <name evidence="2" type="ORF">ANCDUO_14238</name>
</gene>
<feature type="domain" description="SCP" evidence="1">
    <location>
        <begin position="87"/>
        <end position="230"/>
    </location>
</feature>
<dbReference type="SUPFAM" id="SSF55797">
    <property type="entry name" value="PR-1-like"/>
    <property type="match status" value="1"/>
</dbReference>
<accession>A0A0C2GEQ5</accession>
<evidence type="ECO:0000313" key="3">
    <source>
        <dbReference type="Proteomes" id="UP000054047"/>
    </source>
</evidence>
<dbReference type="EMBL" id="KN737049">
    <property type="protein sequence ID" value="KIH55601.1"/>
    <property type="molecule type" value="Genomic_DNA"/>
</dbReference>
<reference evidence="2 3" key="1">
    <citation type="submission" date="2013-12" db="EMBL/GenBank/DDBJ databases">
        <title>Draft genome of the parsitic nematode Ancylostoma duodenale.</title>
        <authorList>
            <person name="Mitreva M."/>
        </authorList>
    </citation>
    <scope>NUCLEOTIDE SEQUENCE [LARGE SCALE GENOMIC DNA]</scope>
    <source>
        <strain evidence="2 3">Zhejiang</strain>
    </source>
</reference>
<dbReference type="InterPro" id="IPR035940">
    <property type="entry name" value="CAP_sf"/>
</dbReference>
<evidence type="ECO:0000259" key="1">
    <source>
        <dbReference type="SMART" id="SM00198"/>
    </source>
</evidence>